<dbReference type="Proteomes" id="UP000007062">
    <property type="component" value="Chromosome 2R"/>
</dbReference>
<dbReference type="VEuPathDB" id="VectorBase:AGAP003399"/>
<gene>
    <name evidence="1" type="ORF">AgaP_AGAP003399</name>
</gene>
<reference evidence="1" key="5">
    <citation type="submission" date="2011-05" db="EMBL/GenBank/DDBJ databases">
        <authorList>
            <consortium name="VectorBase"/>
        </authorList>
    </citation>
    <scope>NUCLEOTIDE SEQUENCE</scope>
    <source>
        <strain evidence="1">PEST</strain>
    </source>
</reference>
<reference evidence="1" key="2">
    <citation type="submission" date="2002-03" db="EMBL/GenBank/DDBJ databases">
        <authorList>
            <consortium name="The Anopheles Genome Sequencing Consortium"/>
        </authorList>
    </citation>
    <scope>NUCLEOTIDE SEQUENCE</scope>
    <source>
        <strain evidence="1">PEST</strain>
    </source>
</reference>
<sequence>MQVVDQLQAEKKDRSRCHAAQNCFSFKKFFGRVHCVRKSVKKRKKDCKNTHTLRELHHITTTAGQLKQVSQVCSV</sequence>
<evidence type="ECO:0000313" key="3">
    <source>
        <dbReference type="Proteomes" id="UP000007062"/>
    </source>
</evidence>
<dbReference type="AlphaFoldDB" id="A0NCX7"/>
<name>A0NCX7_ANOGA</name>
<evidence type="ECO:0000313" key="2">
    <source>
        <dbReference type="EnsemblMetazoa" id="AGAP003399-PA"/>
    </source>
</evidence>
<dbReference type="EMBL" id="AAAB01008851">
    <property type="protein sequence ID" value="EAU77145.1"/>
    <property type="molecule type" value="Genomic_DNA"/>
</dbReference>
<protein>
    <submittedName>
        <fullName evidence="1">AGAP003399-PA</fullName>
    </submittedName>
</protein>
<reference evidence="1 2" key="3">
    <citation type="journal article" date="2004" name="Trends Parasitol.">
        <title>The Anopheles gambiae genome: an update.</title>
        <authorList>
            <person name="Mongin E."/>
            <person name="Louis C."/>
            <person name="Holt R.A."/>
            <person name="Birney E."/>
            <person name="Collins F.H."/>
        </authorList>
    </citation>
    <scope>NUCLEOTIDE SEQUENCE</scope>
    <source>
        <strain evidence="1 2">PEST</strain>
    </source>
</reference>
<evidence type="ECO:0000313" key="1">
    <source>
        <dbReference type="EMBL" id="EAU77145.1"/>
    </source>
</evidence>
<organism evidence="1">
    <name type="scientific">Anopheles gambiae</name>
    <name type="common">African malaria mosquito</name>
    <dbReference type="NCBI Taxonomy" id="7165"/>
    <lineage>
        <taxon>Eukaryota</taxon>
        <taxon>Metazoa</taxon>
        <taxon>Ecdysozoa</taxon>
        <taxon>Arthropoda</taxon>
        <taxon>Hexapoda</taxon>
        <taxon>Insecta</taxon>
        <taxon>Pterygota</taxon>
        <taxon>Neoptera</taxon>
        <taxon>Endopterygota</taxon>
        <taxon>Diptera</taxon>
        <taxon>Nematocera</taxon>
        <taxon>Culicoidea</taxon>
        <taxon>Culicidae</taxon>
        <taxon>Anophelinae</taxon>
        <taxon>Anopheles</taxon>
    </lineage>
</organism>
<accession>A0NCX7</accession>
<keyword evidence="3" id="KW-1185">Reference proteome</keyword>
<dbReference type="HOGENOM" id="CLU_2673120_0_0_1"/>
<dbReference type="EnsemblMetazoa" id="AGAP003399-RA">
    <property type="protein sequence ID" value="AGAP003399-PA"/>
    <property type="gene ID" value="AGAP003399"/>
</dbReference>
<reference evidence="2" key="6">
    <citation type="submission" date="2021-01" db="UniProtKB">
        <authorList>
            <consortium name="EnsemblMetazoa"/>
        </authorList>
    </citation>
    <scope>IDENTIFICATION</scope>
    <source>
        <strain evidence="2">PEST</strain>
    </source>
</reference>
<proteinExistence type="predicted"/>
<dbReference type="PaxDb" id="7165-AGAP003399-PA"/>
<reference evidence="1 3" key="1">
    <citation type="journal article" date="2002" name="Science">
        <title>The genome sequence of the malaria mosquito Anopheles gambiae.</title>
        <authorList>
            <person name="Holt R.A."/>
            <person name="Subramanian G.M."/>
            <person name="Halpern A."/>
            <person name="Sutton G.G."/>
            <person name="Charlab R."/>
            <person name="Nusskern D.R."/>
            <person name="Wincker P."/>
            <person name="Clark A.G."/>
            <person name="Ribeiro J.M."/>
            <person name="Wides R."/>
            <person name="Salzberg S.L."/>
            <person name="Loftus B."/>
            <person name="Yandell M."/>
            <person name="Majoros W.H."/>
            <person name="Rusch D.B."/>
            <person name="Lai Z."/>
            <person name="Kraft C.L."/>
            <person name="Abril J.F."/>
            <person name="Anthouard V."/>
            <person name="Arensburger P."/>
            <person name="Atkinson P.W."/>
            <person name="Baden H."/>
            <person name="de Berardinis V."/>
            <person name="Baldwin D."/>
            <person name="Benes V."/>
            <person name="Biedler J."/>
            <person name="Blass C."/>
            <person name="Bolanos R."/>
            <person name="Boscus D."/>
            <person name="Barnstead M."/>
            <person name="Cai S."/>
            <person name="Center A."/>
            <person name="Chaturverdi K."/>
            <person name="Christophides G.K."/>
            <person name="Chrystal M.A."/>
            <person name="Clamp M."/>
            <person name="Cravchik A."/>
            <person name="Curwen V."/>
            <person name="Dana A."/>
            <person name="Delcher A."/>
            <person name="Dew I."/>
            <person name="Evans C.A."/>
            <person name="Flanigan M."/>
            <person name="Grundschober-Freimoser A."/>
            <person name="Friedli L."/>
            <person name="Gu Z."/>
            <person name="Guan P."/>
            <person name="Guigo R."/>
            <person name="Hillenmeyer M.E."/>
            <person name="Hladun S.L."/>
            <person name="Hogan J.R."/>
            <person name="Hong Y.S."/>
            <person name="Hoover J."/>
            <person name="Jaillon O."/>
            <person name="Ke Z."/>
            <person name="Kodira C."/>
            <person name="Kokoza E."/>
            <person name="Koutsos A."/>
            <person name="Letunic I."/>
            <person name="Levitsky A."/>
            <person name="Liang Y."/>
            <person name="Lin J.J."/>
            <person name="Lobo N.F."/>
            <person name="Lopez J.R."/>
            <person name="Malek J.A."/>
            <person name="McIntosh T.C."/>
            <person name="Meister S."/>
            <person name="Miller J."/>
            <person name="Mobarry C."/>
            <person name="Mongin E."/>
            <person name="Murphy S.D."/>
            <person name="O'Brochta D.A."/>
            <person name="Pfannkoch C."/>
            <person name="Qi R."/>
            <person name="Regier M.A."/>
            <person name="Remington K."/>
            <person name="Shao H."/>
            <person name="Sharakhova M.V."/>
            <person name="Sitter C.D."/>
            <person name="Shetty J."/>
            <person name="Smith T.J."/>
            <person name="Strong R."/>
            <person name="Sun J."/>
            <person name="Thomasova D."/>
            <person name="Ton L.Q."/>
            <person name="Topalis P."/>
            <person name="Tu Z."/>
            <person name="Unger M.F."/>
            <person name="Walenz B."/>
            <person name="Wang A."/>
            <person name="Wang J."/>
            <person name="Wang M."/>
            <person name="Wang X."/>
            <person name="Woodford K.J."/>
            <person name="Wortman J.R."/>
            <person name="Wu M."/>
            <person name="Yao A."/>
            <person name="Zdobnov E.M."/>
            <person name="Zhang H."/>
            <person name="Zhao Q."/>
            <person name="Zhao S."/>
            <person name="Zhu S.C."/>
            <person name="Zhimulev I."/>
            <person name="Coluzzi M."/>
            <person name="della Torre A."/>
            <person name="Roth C.W."/>
            <person name="Louis C."/>
            <person name="Kalush F."/>
            <person name="Mural R.J."/>
            <person name="Myers E.W."/>
            <person name="Adams M.D."/>
            <person name="Smith H.O."/>
            <person name="Broder S."/>
            <person name="Gardner M.J."/>
            <person name="Fraser C.M."/>
            <person name="Birney E."/>
            <person name="Bork P."/>
            <person name="Brey P.T."/>
            <person name="Venter J.C."/>
            <person name="Weissenbach J."/>
            <person name="Kafatos F.C."/>
            <person name="Collins F.H."/>
            <person name="Hoffman S.L."/>
        </authorList>
    </citation>
    <scope>NUCLEOTIDE SEQUENCE [LARGE SCALE GENOMIC DNA]</scope>
    <source>
        <strain evidence="1 3">PEST</strain>
    </source>
</reference>
<reference evidence="1" key="4">
    <citation type="journal article" date="2007" name="Genome Biol.">
        <title>Update of the Anopheles gambiae PEST genome assembly.</title>
        <authorList>
            <person name="Sharakhova M.V."/>
            <person name="Hammond M.P."/>
            <person name="Lobo N.F."/>
            <person name="Krzywinski J."/>
            <person name="Unger M.F."/>
            <person name="Hillenmeyer M.E."/>
            <person name="Bruggner R.V."/>
            <person name="Birney E."/>
            <person name="Collins F.H."/>
        </authorList>
    </citation>
    <scope>NUCLEOTIDE SEQUENCE</scope>
    <source>
        <strain evidence="1">PEST</strain>
    </source>
</reference>